<reference evidence="1 2" key="1">
    <citation type="submission" date="2019-07" db="EMBL/GenBank/DDBJ databases">
        <authorList>
            <person name="Huang-Queiroz A."/>
            <person name="Cameron N."/>
            <person name="Achayaraj G."/>
            <person name="Adepoju O.W."/>
            <person name="Ahsan E."/>
            <person name="Andoh P.A."/>
            <person name="Avalos H.F."/>
            <person name="Challa S."/>
            <person name="Douglas K.C."/>
            <person name="Foster M.P."/>
            <person name="Guardado-Cruz I.V."/>
            <person name="Harris N.A."/>
            <person name="Hess T.M."/>
            <person name="Hughes J.R."/>
            <person name="James T.J."/>
            <person name="Jimenez S.V."/>
            <person name="Munjwani D.P."/>
            <person name="Nafziger E.H."/>
            <person name="Olowe B.N."/>
            <person name="Owusu H.S."/>
            <person name="Pai V.S."/>
            <person name="Paudel S."/>
            <person name="Sanchez-Lopez J.S."/>
            <person name="Smith R.Q."/>
            <person name="Sossah S.M."/>
            <person name="Vo A.T."/>
            <person name="Bonilla Y.A."/>
            <person name="Do E.N."/>
            <person name="Liu A."/>
            <person name="Okonkwo C."/>
            <person name="Forsyth M.H."/>
            <person name="Saha M.S."/>
            <person name="Warner M.H."/>
            <person name="Garlena R.A."/>
            <person name="Russell D.A."/>
            <person name="Pope W.H."/>
            <person name="Jacobs-Sera D."/>
            <person name="Hatfull G.F."/>
        </authorList>
    </citation>
    <scope>NUCLEOTIDE SEQUENCE [LARGE SCALE GENOMIC DNA]</scope>
</reference>
<organism evidence="1 2">
    <name type="scientific">Mycobacterium phage Naji</name>
    <dbReference type="NCBI Taxonomy" id="2599872"/>
    <lineage>
        <taxon>Viruses</taxon>
        <taxon>Duplodnaviria</taxon>
        <taxon>Heunggongvirae</taxon>
        <taxon>Uroviricota</taxon>
        <taxon>Caudoviricetes</taxon>
        <taxon>Fromanvirus</taxon>
        <taxon>Mycobacterium phage D29</taxon>
    </lineage>
</organism>
<dbReference type="EMBL" id="MN234169">
    <property type="protein sequence ID" value="QFG08800.1"/>
    <property type="molecule type" value="Genomic_DNA"/>
</dbReference>
<accession>A0A5J6TDA9</accession>
<sequence>MEYDYALRYEGQQTPDGPWVEVIVPAASLAEARAGYEASLPTMIDNPSIRNLQIVYTPKIQWTVWTE</sequence>
<gene>
    <name evidence="1" type="primary">36</name>
    <name evidence="1" type="ORF">SEA_NAJI_36</name>
</gene>
<evidence type="ECO:0000313" key="1">
    <source>
        <dbReference type="EMBL" id="QFG08800.1"/>
    </source>
</evidence>
<name>A0A5J6TDA9_BPMD2</name>
<evidence type="ECO:0000313" key="2">
    <source>
        <dbReference type="Proteomes" id="UP000325617"/>
    </source>
</evidence>
<protein>
    <submittedName>
        <fullName evidence="1">Uncharacterized protein</fullName>
    </submittedName>
</protein>
<dbReference type="Proteomes" id="UP000325617">
    <property type="component" value="Genome"/>
</dbReference>
<proteinExistence type="predicted"/>